<evidence type="ECO:0000256" key="9">
    <source>
        <dbReference type="RuleBase" id="RU361234"/>
    </source>
</evidence>
<organism evidence="10 11">
    <name type="scientific">Panagrellus redivivus</name>
    <name type="common">Microworm</name>
    <dbReference type="NCBI Taxonomy" id="6233"/>
    <lineage>
        <taxon>Eukaryota</taxon>
        <taxon>Metazoa</taxon>
        <taxon>Ecdysozoa</taxon>
        <taxon>Nematoda</taxon>
        <taxon>Chromadorea</taxon>
        <taxon>Rhabditida</taxon>
        <taxon>Tylenchina</taxon>
        <taxon>Panagrolaimomorpha</taxon>
        <taxon>Panagrolaimoidea</taxon>
        <taxon>Panagrolaimidae</taxon>
        <taxon>Panagrellus</taxon>
    </lineage>
</organism>
<dbReference type="PANTHER" id="PTHR11766">
    <property type="entry name" value="TYROSYL-TRNA SYNTHETASE"/>
    <property type="match status" value="1"/>
</dbReference>
<evidence type="ECO:0000313" key="10">
    <source>
        <dbReference type="Proteomes" id="UP000492821"/>
    </source>
</evidence>
<dbReference type="GO" id="GO:0005829">
    <property type="term" value="C:cytosol"/>
    <property type="evidence" value="ECO:0007669"/>
    <property type="project" value="TreeGrafter"/>
</dbReference>
<dbReference type="InterPro" id="IPR024088">
    <property type="entry name" value="Tyr-tRNA-ligase_bac-type"/>
</dbReference>
<dbReference type="PROSITE" id="PS00178">
    <property type="entry name" value="AA_TRNA_LIGASE_I"/>
    <property type="match status" value="1"/>
</dbReference>
<dbReference type="SUPFAM" id="SSF55174">
    <property type="entry name" value="Alpha-L RNA-binding motif"/>
    <property type="match status" value="1"/>
</dbReference>
<keyword evidence="6 9" id="KW-0030">Aminoacyl-tRNA synthetase</keyword>
<dbReference type="FunFam" id="1.10.240.10:FF:000001">
    <property type="entry name" value="Tyrosine--tRNA ligase"/>
    <property type="match status" value="1"/>
</dbReference>
<evidence type="ECO:0000256" key="5">
    <source>
        <dbReference type="ARBA" id="ARBA00022917"/>
    </source>
</evidence>
<keyword evidence="4 9" id="KW-0067">ATP-binding</keyword>
<dbReference type="WBParaSite" id="Pan_g13907.t1">
    <property type="protein sequence ID" value="Pan_g13907.t1"/>
    <property type="gene ID" value="Pan_g13907"/>
</dbReference>
<keyword evidence="3 9" id="KW-0547">Nucleotide-binding</keyword>
<dbReference type="CDD" id="cd00805">
    <property type="entry name" value="TyrRS_core"/>
    <property type="match status" value="1"/>
</dbReference>
<dbReference type="EC" id="6.1.1.1" evidence="1 9"/>
<protein>
    <recommendedName>
        <fullName evidence="1 9">Tyrosine--tRNA ligase</fullName>
        <ecNumber evidence="1 9">6.1.1.1</ecNumber>
    </recommendedName>
    <alternativeName>
        <fullName evidence="7 9">Tyrosyl-tRNA synthetase</fullName>
    </alternativeName>
</protein>
<dbReference type="AlphaFoldDB" id="A0A7E4ZS54"/>
<dbReference type="InterPro" id="IPR002307">
    <property type="entry name" value="Tyr-tRNA-ligase"/>
</dbReference>
<dbReference type="InterPro" id="IPR001412">
    <property type="entry name" value="aa-tRNA-synth_I_CS"/>
</dbReference>
<dbReference type="Gene3D" id="3.10.290.10">
    <property type="entry name" value="RNA-binding S4 domain"/>
    <property type="match status" value="1"/>
</dbReference>
<evidence type="ECO:0000256" key="1">
    <source>
        <dbReference type="ARBA" id="ARBA00013160"/>
    </source>
</evidence>
<dbReference type="Pfam" id="PF00579">
    <property type="entry name" value="tRNA-synt_1b"/>
    <property type="match status" value="1"/>
</dbReference>
<dbReference type="GO" id="GO:0003723">
    <property type="term" value="F:RNA binding"/>
    <property type="evidence" value="ECO:0007669"/>
    <property type="project" value="InterPro"/>
</dbReference>
<dbReference type="Gene3D" id="3.40.50.620">
    <property type="entry name" value="HUPs"/>
    <property type="match status" value="1"/>
</dbReference>
<dbReference type="InterPro" id="IPR036986">
    <property type="entry name" value="S4_RNA-bd_sf"/>
</dbReference>
<dbReference type="GO" id="GO:0004831">
    <property type="term" value="F:tyrosine-tRNA ligase activity"/>
    <property type="evidence" value="ECO:0007669"/>
    <property type="project" value="UniProtKB-EC"/>
</dbReference>
<comment type="catalytic activity">
    <reaction evidence="8 9">
        <text>tRNA(Tyr) + L-tyrosine + ATP = L-tyrosyl-tRNA(Tyr) + AMP + diphosphate + H(+)</text>
        <dbReference type="Rhea" id="RHEA:10220"/>
        <dbReference type="Rhea" id="RHEA-COMP:9706"/>
        <dbReference type="Rhea" id="RHEA-COMP:9707"/>
        <dbReference type="ChEBI" id="CHEBI:15378"/>
        <dbReference type="ChEBI" id="CHEBI:30616"/>
        <dbReference type="ChEBI" id="CHEBI:33019"/>
        <dbReference type="ChEBI" id="CHEBI:58315"/>
        <dbReference type="ChEBI" id="CHEBI:78442"/>
        <dbReference type="ChEBI" id="CHEBI:78536"/>
        <dbReference type="ChEBI" id="CHEBI:456215"/>
        <dbReference type="EC" id="6.1.1.1"/>
    </reaction>
</comment>
<dbReference type="InterPro" id="IPR002305">
    <property type="entry name" value="aa-tRNA-synth_Ic"/>
</dbReference>
<accession>A0A7E4ZS54</accession>
<dbReference type="GO" id="GO:0005524">
    <property type="term" value="F:ATP binding"/>
    <property type="evidence" value="ECO:0007669"/>
    <property type="project" value="UniProtKB-KW"/>
</dbReference>
<dbReference type="SUPFAM" id="SSF52374">
    <property type="entry name" value="Nucleotidylyl transferase"/>
    <property type="match status" value="1"/>
</dbReference>
<dbReference type="GO" id="GO:0006437">
    <property type="term" value="P:tyrosyl-tRNA aminoacylation"/>
    <property type="evidence" value="ECO:0007669"/>
    <property type="project" value="InterPro"/>
</dbReference>
<sequence length="450" mass="49553">MHRIAIRTFSSTSSSNLSELCRDLSARGLVENAYPSVADLAGLTPKLPDAAYAGFDPTAESLHVGNLVVVNTLLRAALSGVRSVALVGGATALIGDPAGKHADRPELAKDLVAENAGQLEQLLRRISSNTAEIYNRELPFTVVNNYEWYRDLSMIDFLRLARAFRVGPMLRLGHIKSRMKETTDGAGLTFTEFSYQILQSRDWLVLAQRYGSFFQFGGSDQLGHLDAGAHYIKNVLKKPAAGICLPLITDAHGNKIGKSTTSKGEAVWLSNRLTSPYSFYQYFRQQHDDIAEKLLVYFSLKSMTEISEVLEDHRAQKGKSIAQTALAEELTTIVHGKEGLELARRCSNVLFYGAIDDLKTLDASTLFSLFGSASTFTLPRNEVSTFGHLADATRTDKNKGSQLMTKGAFRVNGKQYLDPSEKLSISDVTVAHGCSLISWGKRKFFLVKWT</sequence>
<evidence type="ECO:0000256" key="8">
    <source>
        <dbReference type="ARBA" id="ARBA00048248"/>
    </source>
</evidence>
<dbReference type="NCBIfam" id="TIGR00234">
    <property type="entry name" value="tyrS"/>
    <property type="match status" value="1"/>
</dbReference>
<dbReference type="Proteomes" id="UP000492821">
    <property type="component" value="Unassembled WGS sequence"/>
</dbReference>
<evidence type="ECO:0000256" key="3">
    <source>
        <dbReference type="ARBA" id="ARBA00022741"/>
    </source>
</evidence>
<evidence type="ECO:0000256" key="4">
    <source>
        <dbReference type="ARBA" id="ARBA00022840"/>
    </source>
</evidence>
<reference evidence="11" key="2">
    <citation type="submission" date="2020-10" db="UniProtKB">
        <authorList>
            <consortium name="WormBaseParasite"/>
        </authorList>
    </citation>
    <scope>IDENTIFICATION</scope>
</reference>
<keyword evidence="5 9" id="KW-0648">Protein biosynthesis</keyword>
<evidence type="ECO:0000256" key="6">
    <source>
        <dbReference type="ARBA" id="ARBA00023146"/>
    </source>
</evidence>
<keyword evidence="2 9" id="KW-0436">Ligase</keyword>
<evidence type="ECO:0000256" key="2">
    <source>
        <dbReference type="ARBA" id="ARBA00022598"/>
    </source>
</evidence>
<dbReference type="PRINTS" id="PR01040">
    <property type="entry name" value="TRNASYNTHTYR"/>
</dbReference>
<dbReference type="InterPro" id="IPR014729">
    <property type="entry name" value="Rossmann-like_a/b/a_fold"/>
</dbReference>
<evidence type="ECO:0000313" key="11">
    <source>
        <dbReference type="WBParaSite" id="Pan_g13907.t1"/>
    </source>
</evidence>
<dbReference type="PANTHER" id="PTHR11766:SF0">
    <property type="entry name" value="TYROSINE--TRNA LIGASE, MITOCHONDRIAL"/>
    <property type="match status" value="1"/>
</dbReference>
<reference evidence="10" key="1">
    <citation type="journal article" date="2013" name="Genetics">
        <title>The draft genome and transcriptome of Panagrellus redivivus are shaped by the harsh demands of a free-living lifestyle.</title>
        <authorList>
            <person name="Srinivasan J."/>
            <person name="Dillman A.R."/>
            <person name="Macchietto M.G."/>
            <person name="Heikkinen L."/>
            <person name="Lakso M."/>
            <person name="Fracchia K.M."/>
            <person name="Antoshechkin I."/>
            <person name="Mortazavi A."/>
            <person name="Wong G."/>
            <person name="Sternberg P.W."/>
        </authorList>
    </citation>
    <scope>NUCLEOTIDE SEQUENCE [LARGE SCALE GENOMIC DNA]</scope>
    <source>
        <strain evidence="10">MT8872</strain>
    </source>
</reference>
<dbReference type="Gene3D" id="1.10.240.10">
    <property type="entry name" value="Tyrosyl-Transfer RNA Synthetase"/>
    <property type="match status" value="1"/>
</dbReference>
<comment type="similarity">
    <text evidence="9">Belongs to the class-I aminoacyl-tRNA synthetase family.</text>
</comment>
<evidence type="ECO:0000256" key="7">
    <source>
        <dbReference type="ARBA" id="ARBA00033323"/>
    </source>
</evidence>
<proteinExistence type="inferred from homology"/>
<dbReference type="GO" id="GO:0005739">
    <property type="term" value="C:mitochondrion"/>
    <property type="evidence" value="ECO:0007669"/>
    <property type="project" value="TreeGrafter"/>
</dbReference>
<name>A0A7E4ZS54_PANRE</name>
<keyword evidence="10" id="KW-1185">Reference proteome</keyword>